<keyword evidence="7" id="KW-1185">Reference proteome</keyword>
<reference evidence="6" key="2">
    <citation type="submission" date="2025-08" db="UniProtKB">
        <authorList>
            <consortium name="Ensembl"/>
        </authorList>
    </citation>
    <scope>IDENTIFICATION</scope>
    <source>
        <strain evidence="6">Isolate ISIS603380</strain>
    </source>
</reference>
<dbReference type="PROSITE" id="PS50106">
    <property type="entry name" value="PDZ"/>
    <property type="match status" value="3"/>
</dbReference>
<reference evidence="6 7" key="1">
    <citation type="submission" date="2009-06" db="EMBL/GenBank/DDBJ databases">
        <title>The Genome Sequence of Loxodonta africana (African elephant).</title>
        <authorList>
            <person name="Di Palma F."/>
            <person name="Heiman D."/>
            <person name="Young S."/>
            <person name="Johnson J."/>
            <person name="Lander E.S."/>
            <person name="Lindblad-Toh K."/>
        </authorList>
    </citation>
    <scope>NUCLEOTIDE SEQUENCE [LARGE SCALE GENOMIC DNA]</scope>
    <source>
        <strain evidence="6 7">Isolate ISIS603380</strain>
    </source>
</reference>
<dbReference type="InterPro" id="IPR001478">
    <property type="entry name" value="PDZ"/>
</dbReference>
<dbReference type="InterPro" id="IPR052074">
    <property type="entry name" value="NonRcpt_TyrProt_Phosphatase"/>
</dbReference>
<reference evidence="6" key="3">
    <citation type="submission" date="2025-09" db="UniProtKB">
        <authorList>
            <consortium name="Ensembl"/>
        </authorList>
    </citation>
    <scope>IDENTIFICATION</scope>
    <source>
        <strain evidence="6">Isolate ISIS603380</strain>
    </source>
</reference>
<dbReference type="InterPro" id="IPR029071">
    <property type="entry name" value="Ubiquitin-like_domsf"/>
</dbReference>
<dbReference type="InterPro" id="IPR018980">
    <property type="entry name" value="FERM_PH-like_C"/>
</dbReference>
<dbReference type="InterPro" id="IPR019749">
    <property type="entry name" value="Band_41_domain"/>
</dbReference>
<accession>G3T856</accession>
<dbReference type="InterPro" id="IPR019748">
    <property type="entry name" value="FERM_central"/>
</dbReference>
<dbReference type="GeneTree" id="ENSGT00940000161964"/>
<feature type="domain" description="PDZ" evidence="4">
    <location>
        <begin position="763"/>
        <end position="837"/>
    </location>
</feature>
<dbReference type="InterPro" id="IPR011019">
    <property type="entry name" value="KIND_dom"/>
</dbReference>
<dbReference type="SUPFAM" id="SSF54236">
    <property type="entry name" value="Ubiquitin-like"/>
    <property type="match status" value="1"/>
</dbReference>
<dbReference type="InterPro" id="IPR036034">
    <property type="entry name" value="PDZ_sf"/>
</dbReference>
<dbReference type="CDD" id="cd14473">
    <property type="entry name" value="FERM_B-lobe"/>
    <property type="match status" value="1"/>
</dbReference>
<dbReference type="SMART" id="SM01196">
    <property type="entry name" value="FERM_C"/>
    <property type="match status" value="1"/>
</dbReference>
<dbReference type="SMART" id="SM00750">
    <property type="entry name" value="KIND"/>
    <property type="match status" value="1"/>
</dbReference>
<dbReference type="OMA" id="LAMCEDQ"/>
<dbReference type="FunCoup" id="G3T856">
    <property type="interactions" value="3"/>
</dbReference>
<dbReference type="CDD" id="cd06695">
    <property type="entry name" value="PDZ3_PTPN13_FRMPD2-like"/>
    <property type="match status" value="1"/>
</dbReference>
<dbReference type="Gene3D" id="1.20.80.10">
    <property type="match status" value="1"/>
</dbReference>
<dbReference type="Gene3D" id="3.10.20.90">
    <property type="entry name" value="Phosphatidylinositol 3-kinase Catalytic Subunit, Chain A, domain 1"/>
    <property type="match status" value="1"/>
</dbReference>
<dbReference type="STRING" id="9785.ENSLAFP00000009845"/>
<dbReference type="InterPro" id="IPR035963">
    <property type="entry name" value="FERM_2"/>
</dbReference>
<dbReference type="Pfam" id="PF09379">
    <property type="entry name" value="FERM_N"/>
    <property type="match status" value="1"/>
</dbReference>
<dbReference type="SMART" id="SM00295">
    <property type="entry name" value="B41"/>
    <property type="match status" value="1"/>
</dbReference>
<feature type="domain" description="FERM" evidence="3">
    <location>
        <begin position="334"/>
        <end position="636"/>
    </location>
</feature>
<dbReference type="GO" id="GO:0070830">
    <property type="term" value="P:bicellular tight junction assembly"/>
    <property type="evidence" value="ECO:0007669"/>
    <property type="project" value="Ensembl"/>
</dbReference>
<dbReference type="Gene3D" id="1.10.510.10">
    <property type="entry name" value="Transferase(Phosphotransferase) domain 1"/>
    <property type="match status" value="1"/>
</dbReference>
<dbReference type="SUPFAM" id="SSF50156">
    <property type="entry name" value="PDZ domain-like"/>
    <property type="match status" value="3"/>
</dbReference>
<evidence type="ECO:0000259" key="5">
    <source>
        <dbReference type="PROSITE" id="PS51377"/>
    </source>
</evidence>
<feature type="domain" description="PDZ" evidence="4">
    <location>
        <begin position="1066"/>
        <end position="1154"/>
    </location>
</feature>
<dbReference type="PROSITE" id="PS51377">
    <property type="entry name" value="KIND"/>
    <property type="match status" value="1"/>
</dbReference>
<evidence type="ECO:0000256" key="2">
    <source>
        <dbReference type="SAM" id="MobiDB-lite"/>
    </source>
</evidence>
<evidence type="ECO:0000313" key="6">
    <source>
        <dbReference type="Ensembl" id="ENSLAFP00000009845.3"/>
    </source>
</evidence>
<feature type="region of interest" description="Disordered" evidence="2">
    <location>
        <begin position="211"/>
        <end position="236"/>
    </location>
</feature>
<gene>
    <name evidence="6" type="primary">FRMPD2</name>
</gene>
<dbReference type="SMART" id="SM00228">
    <property type="entry name" value="PDZ"/>
    <property type="match status" value="3"/>
</dbReference>
<dbReference type="PANTHER" id="PTHR46900:SF4">
    <property type="entry name" value="FERM AND PDZ DOMAIN CONTAINING 2"/>
    <property type="match status" value="1"/>
</dbReference>
<proteinExistence type="predicted"/>
<dbReference type="CDD" id="cd06792">
    <property type="entry name" value="PDZ2-PTPN13_FRMPD2-like"/>
    <property type="match status" value="1"/>
</dbReference>
<dbReference type="SUPFAM" id="SSF50729">
    <property type="entry name" value="PH domain-like"/>
    <property type="match status" value="1"/>
</dbReference>
<dbReference type="SUPFAM" id="SSF47031">
    <property type="entry name" value="Second domain of FERM"/>
    <property type="match status" value="1"/>
</dbReference>
<dbReference type="PANTHER" id="PTHR46900">
    <property type="entry name" value="TYROSINE-PROTEIN PHOSPHATASE NON-RECEPTOR TYPE 13"/>
    <property type="match status" value="1"/>
</dbReference>
<evidence type="ECO:0000259" key="4">
    <source>
        <dbReference type="PROSITE" id="PS50106"/>
    </source>
</evidence>
<feature type="region of interest" description="Disordered" evidence="2">
    <location>
        <begin position="1174"/>
        <end position="1208"/>
    </location>
</feature>
<dbReference type="InParanoid" id="G3T856"/>
<evidence type="ECO:0000313" key="7">
    <source>
        <dbReference type="Proteomes" id="UP000007646"/>
    </source>
</evidence>
<feature type="domain" description="KIND" evidence="5">
    <location>
        <begin position="13"/>
        <end position="195"/>
    </location>
</feature>
<dbReference type="FunFam" id="2.30.42.10:FF:000084">
    <property type="entry name" value="Tyrosine-protein phosphatase non-receptor type 13"/>
    <property type="match status" value="1"/>
</dbReference>
<feature type="compositionally biased region" description="Basic and acidic residues" evidence="2">
    <location>
        <begin position="698"/>
        <end position="707"/>
    </location>
</feature>
<dbReference type="eggNOG" id="KOG0792">
    <property type="taxonomic scope" value="Eukaryota"/>
</dbReference>
<feature type="domain" description="PDZ" evidence="4">
    <location>
        <begin position="937"/>
        <end position="1022"/>
    </location>
</feature>
<name>G3T856_LOXAF</name>
<dbReference type="Pfam" id="PF09380">
    <property type="entry name" value="FERM_C"/>
    <property type="match status" value="1"/>
</dbReference>
<dbReference type="GO" id="GO:0005545">
    <property type="term" value="F:1-phosphatidylinositol binding"/>
    <property type="evidence" value="ECO:0007669"/>
    <property type="project" value="Ensembl"/>
</dbReference>
<keyword evidence="1" id="KW-0677">Repeat</keyword>
<dbReference type="Proteomes" id="UP000007646">
    <property type="component" value="Unassembled WGS sequence"/>
</dbReference>
<feature type="region of interest" description="Disordered" evidence="2">
    <location>
        <begin position="642"/>
        <end position="718"/>
    </location>
</feature>
<dbReference type="Pfam" id="PF00595">
    <property type="entry name" value="PDZ"/>
    <property type="match status" value="3"/>
</dbReference>
<dbReference type="Pfam" id="PF00373">
    <property type="entry name" value="FERM_M"/>
    <property type="match status" value="1"/>
</dbReference>
<dbReference type="InterPro" id="IPR018979">
    <property type="entry name" value="FERM_N"/>
</dbReference>
<dbReference type="Ensembl" id="ENSLAFT00000011782.3">
    <property type="protein sequence ID" value="ENSLAFP00000009845.3"/>
    <property type="gene ID" value="ENSLAFG00000011780.3"/>
</dbReference>
<protein>
    <submittedName>
        <fullName evidence="6">FERM and PDZ domain containing 2</fullName>
    </submittedName>
</protein>
<dbReference type="InterPro" id="IPR000299">
    <property type="entry name" value="FERM_domain"/>
</dbReference>
<sequence>PKSQEASMSPASVTLASAVQVRGEALSEGELWSLLFLAVERLLEDLHDESSDYVVCPWSALLSVTGNLSFQDHVSHVEAAPFKAPELLQGQSNDELPDVSQMHVYSLGMTLYWSAGFHVPPNQPLQLCEPLHSILLTMCEDQPYRRLSLQSVLEACQVHQQEVAIYPAPAALHIRRLVGLVLGTITEVERRVVEENTPLQQGRSYLLRKRLQQASTPRSLHPSRVSERSTEIQSSLEPCSSASAHSGCSLFVNSALPAEVPQDLQEGHRFSSGSAFSVASENSRPAAPSQRGFLQRKEKFSRPEFVRLAGEAPATLHLPGSIAAKKGKCYLALRDLRVVLLSGQCLEVKCDTESTVGAIFNAITSFEDLGEVTYFGLAYLKGKEFFFLDNETRLCKVAPEGWSTRPQRKTPASVFTLFLRIKFFVSCVGLLQQSQTRHQFYLQLRRDILEEKLYCNDETLLQLGSLELLIELQVWPKEQVKEGKAYFQVEDYIPASLIRRMTASRVQLKISEMHCLSPALWGEDAELEFLRVTQQLPEYGVLVHQVFPEKSQPETEMALGICAKGVIVYEVKNNVRIATLRFGWRETGKISACRKKFTITSSITGKKFRVVTDSAKTCRYLLGLCSAQHGFDAQMSSRPCPRVLTDSDHETPVQRASLNPARQAQVRPCSEDALFEPRLDEAPRSLQSTSLDGLNVENSKEAGKEGTRGSPSTGPEQLESACMTLKPRSSDPVCALPVQNGVPGSQNNRIKTFATKPDCEIVCVTLRRDPRHGFGFVINGGQGVGKTDPGIFISSILPGGPAEKTNKIKTGGQILALNHISLQGFTFSMAARMIQNADNIELIISQSEGVCEYAPREEKNGTANPEVFTADSLSHGHQESFPSHAQDQNKKIEKQEMAQAPSLVARLRPQLSPLPLESIDSSSPSSPSETKASEIYFVELVKEDGTLGFSVTGGINTSVLLGGIYVKSIIPGGPAAKEGQILQGDRLLQVDGVSLCGLTHEQAVQCLKGSGQVARLVLERRGPNTVQQCPSANTSMGEGRAAVSLVTTLPGRPMSCVSVTDGRKFEVKLKKNSSGLGFSFVQMERESCGHLKNDLVRIRRLFPGQPAEKNGAIAAGDIILAVNGKPTEGLVFQEVLHLLRGAPQEVTLLLCRPPPGALPEIEDGWQTPARSAVEEFTKSTGTDLELSPSLDQEGSPRDGASPDTGEGLDLRPESFQKVLWDQDTHLERPWASCSTHPCPQDAHILLYRLKQEMDASPSATSLEKEVRQNCYSVCDIRRFER</sequence>
<evidence type="ECO:0000259" key="3">
    <source>
        <dbReference type="PROSITE" id="PS50057"/>
    </source>
</evidence>
<dbReference type="InterPro" id="IPR014352">
    <property type="entry name" value="FERM/acyl-CoA-bd_prot_sf"/>
</dbReference>
<dbReference type="Gene3D" id="2.30.42.10">
    <property type="match status" value="3"/>
</dbReference>
<evidence type="ECO:0000256" key="1">
    <source>
        <dbReference type="ARBA" id="ARBA00022737"/>
    </source>
</evidence>
<dbReference type="GO" id="GO:0016323">
    <property type="term" value="C:basolateral plasma membrane"/>
    <property type="evidence" value="ECO:0007669"/>
    <property type="project" value="Ensembl"/>
</dbReference>
<dbReference type="InterPro" id="IPR011993">
    <property type="entry name" value="PH-like_dom_sf"/>
</dbReference>
<feature type="region of interest" description="Disordered" evidence="2">
    <location>
        <begin position="858"/>
        <end position="892"/>
    </location>
</feature>
<organism evidence="6 7">
    <name type="scientific">Loxodonta africana</name>
    <name type="common">African elephant</name>
    <dbReference type="NCBI Taxonomy" id="9785"/>
    <lineage>
        <taxon>Eukaryota</taxon>
        <taxon>Metazoa</taxon>
        <taxon>Chordata</taxon>
        <taxon>Craniata</taxon>
        <taxon>Vertebrata</taxon>
        <taxon>Euteleostomi</taxon>
        <taxon>Mammalia</taxon>
        <taxon>Eutheria</taxon>
        <taxon>Afrotheria</taxon>
        <taxon>Proboscidea</taxon>
        <taxon>Elephantidae</taxon>
        <taxon>Loxodonta</taxon>
    </lineage>
</organism>
<dbReference type="Gene3D" id="2.30.29.30">
    <property type="entry name" value="Pleckstrin-homology domain (PH domain)/Phosphotyrosine-binding domain (PTB)"/>
    <property type="match status" value="1"/>
</dbReference>
<dbReference type="PROSITE" id="PS50057">
    <property type="entry name" value="FERM_3"/>
    <property type="match status" value="1"/>
</dbReference>
<dbReference type="eggNOG" id="KOG3528">
    <property type="taxonomic scope" value="Eukaryota"/>
</dbReference>
<dbReference type="PRINTS" id="PR00935">
    <property type="entry name" value="BAND41"/>
</dbReference>
<dbReference type="GO" id="GO:0005923">
    <property type="term" value="C:bicellular tight junction"/>
    <property type="evidence" value="ECO:0007669"/>
    <property type="project" value="Ensembl"/>
</dbReference>
<dbReference type="HOGENOM" id="CLU_004520_1_0_1"/>